<feature type="transmembrane region" description="Helical" evidence="6">
    <location>
        <begin position="355"/>
        <end position="380"/>
    </location>
</feature>
<dbReference type="PANTHER" id="PTHR31102:SF1">
    <property type="entry name" value="CATION_H+ EXCHANGER DOMAIN-CONTAINING PROTEIN"/>
    <property type="match status" value="1"/>
</dbReference>
<evidence type="ECO:0000256" key="1">
    <source>
        <dbReference type="ARBA" id="ARBA00004141"/>
    </source>
</evidence>
<evidence type="ECO:0000256" key="2">
    <source>
        <dbReference type="ARBA" id="ARBA00022692"/>
    </source>
</evidence>
<feature type="transmembrane region" description="Helical" evidence="6">
    <location>
        <begin position="245"/>
        <end position="267"/>
    </location>
</feature>
<evidence type="ECO:0000256" key="5">
    <source>
        <dbReference type="SAM" id="MobiDB-lite"/>
    </source>
</evidence>
<feature type="domain" description="Cation/H+ exchanger transmembrane" evidence="7">
    <location>
        <begin position="576"/>
        <end position="717"/>
    </location>
</feature>
<feature type="compositionally biased region" description="Polar residues" evidence="5">
    <location>
        <begin position="532"/>
        <end position="542"/>
    </location>
</feature>
<dbReference type="Gene3D" id="1.20.1530.20">
    <property type="match status" value="1"/>
</dbReference>
<proteinExistence type="predicted"/>
<dbReference type="AlphaFoldDB" id="A0A1Y1I728"/>
<evidence type="ECO:0000313" key="8">
    <source>
        <dbReference type="EMBL" id="GAQ85229.1"/>
    </source>
</evidence>
<dbReference type="OMA" id="RIVAVFW"/>
<feature type="transmembrane region" description="Helical" evidence="6">
    <location>
        <begin position="386"/>
        <end position="408"/>
    </location>
</feature>
<feature type="region of interest" description="Disordered" evidence="5">
    <location>
        <begin position="1"/>
        <end position="51"/>
    </location>
</feature>
<gene>
    <name evidence="8" type="ORF">KFL_002250090</name>
</gene>
<evidence type="ECO:0000256" key="3">
    <source>
        <dbReference type="ARBA" id="ARBA00022989"/>
    </source>
</evidence>
<keyword evidence="3 6" id="KW-1133">Transmembrane helix</keyword>
<feature type="transmembrane region" description="Helical" evidence="6">
    <location>
        <begin position="420"/>
        <end position="442"/>
    </location>
</feature>
<comment type="subcellular location">
    <subcellularLocation>
        <location evidence="1">Membrane</location>
        <topology evidence="1">Multi-pass membrane protein</topology>
    </subcellularLocation>
</comment>
<dbReference type="InterPro" id="IPR051843">
    <property type="entry name" value="CPA1_transporter"/>
</dbReference>
<dbReference type="GO" id="GO:0098662">
    <property type="term" value="P:inorganic cation transmembrane transport"/>
    <property type="evidence" value="ECO:0000318"/>
    <property type="project" value="GO_Central"/>
</dbReference>
<dbReference type="PANTHER" id="PTHR31102">
    <property type="match status" value="1"/>
</dbReference>
<evidence type="ECO:0000259" key="7">
    <source>
        <dbReference type="Pfam" id="PF00999"/>
    </source>
</evidence>
<keyword evidence="2 6" id="KW-0812">Transmembrane</keyword>
<dbReference type="GO" id="GO:0016020">
    <property type="term" value="C:membrane"/>
    <property type="evidence" value="ECO:0007669"/>
    <property type="project" value="UniProtKB-SubCell"/>
</dbReference>
<feature type="transmembrane region" description="Helical" evidence="6">
    <location>
        <begin position="656"/>
        <end position="674"/>
    </location>
</feature>
<protein>
    <submittedName>
        <fullName evidence="8">Na+/H+ antiporter</fullName>
    </submittedName>
</protein>
<feature type="compositionally biased region" description="Basic and acidic residues" evidence="5">
    <location>
        <begin position="202"/>
        <end position="216"/>
    </location>
</feature>
<keyword evidence="9" id="KW-1185">Reference proteome</keyword>
<feature type="transmembrane region" description="Helical" evidence="6">
    <location>
        <begin position="626"/>
        <end position="644"/>
    </location>
</feature>
<reference evidence="8 9" key="1">
    <citation type="journal article" date="2014" name="Nat. Commun.">
        <title>Klebsormidium flaccidum genome reveals primary factors for plant terrestrial adaptation.</title>
        <authorList>
            <person name="Hori K."/>
            <person name="Maruyama F."/>
            <person name="Fujisawa T."/>
            <person name="Togashi T."/>
            <person name="Yamamoto N."/>
            <person name="Seo M."/>
            <person name="Sato S."/>
            <person name="Yamada T."/>
            <person name="Mori H."/>
            <person name="Tajima N."/>
            <person name="Moriyama T."/>
            <person name="Ikeuchi M."/>
            <person name="Watanabe M."/>
            <person name="Wada H."/>
            <person name="Kobayashi K."/>
            <person name="Saito M."/>
            <person name="Masuda T."/>
            <person name="Sasaki-Sekimoto Y."/>
            <person name="Mashiguchi K."/>
            <person name="Awai K."/>
            <person name="Shimojima M."/>
            <person name="Masuda S."/>
            <person name="Iwai M."/>
            <person name="Nobusawa T."/>
            <person name="Narise T."/>
            <person name="Kondo S."/>
            <person name="Saito H."/>
            <person name="Sato R."/>
            <person name="Murakawa M."/>
            <person name="Ihara Y."/>
            <person name="Oshima-Yamada Y."/>
            <person name="Ohtaka K."/>
            <person name="Satoh M."/>
            <person name="Sonobe K."/>
            <person name="Ishii M."/>
            <person name="Ohtani R."/>
            <person name="Kanamori-Sato M."/>
            <person name="Honoki R."/>
            <person name="Miyazaki D."/>
            <person name="Mochizuki H."/>
            <person name="Umetsu J."/>
            <person name="Higashi K."/>
            <person name="Shibata D."/>
            <person name="Kamiya Y."/>
            <person name="Sato N."/>
            <person name="Nakamura Y."/>
            <person name="Tabata S."/>
            <person name="Ida S."/>
            <person name="Kurokawa K."/>
            <person name="Ohta H."/>
        </authorList>
    </citation>
    <scope>NUCLEOTIDE SEQUENCE [LARGE SCALE GENOMIC DNA]</scope>
    <source>
        <strain evidence="8 9">NIES-2285</strain>
    </source>
</reference>
<feature type="transmembrane region" description="Helical" evidence="6">
    <location>
        <begin position="462"/>
        <end position="483"/>
    </location>
</feature>
<keyword evidence="4 6" id="KW-0472">Membrane</keyword>
<feature type="domain" description="Cation/H+ exchanger transmembrane" evidence="7">
    <location>
        <begin position="285"/>
        <end position="481"/>
    </location>
</feature>
<feature type="region of interest" description="Disordered" evidence="5">
    <location>
        <begin position="493"/>
        <end position="542"/>
    </location>
</feature>
<dbReference type="OrthoDB" id="423807at2759"/>
<feature type="transmembrane region" description="Helical" evidence="6">
    <location>
        <begin position="729"/>
        <end position="748"/>
    </location>
</feature>
<evidence type="ECO:0000313" key="9">
    <source>
        <dbReference type="Proteomes" id="UP000054558"/>
    </source>
</evidence>
<sequence>MDKKEPIDDQEFEAGISQGGGGSSRQPDGDSSDSTSPGPEEDFPSDSYQSTQGALLGATLRANVFNPEFLPTLSGQQMASPSDDDVAAEQFPTLLSASLRSNVFNSDFLDLVVERHVQDRAEAHVQARGLESHASLARKVTSRAPAIIDVAIAQALNEELATTIPDPKRLGTYDNYPVEDPSLRSSGVEPTLPVTVNGQAGEPREEQNRKTKQAEVPRHEKLPALKRVWRKFLQPHSQLAAQLEALLTLAVLSGVLLCCLWLAIGHAAAPDEAVFSLVVVYLATVVFGELAARVGTHPLVGMLIAGFICRYIPGVKAGRVIPHEVSAFIREFGLCTILLRAGIALDVKLLMRLKWLSFACSVFPTVVEAAVLAAMSVWLFSLPWTWGFMTGFIVAGVAPAIVVPALLALQDEGFGVAKGIPSLVLAVAAVDDCLSVIIGNAVFNNIIFSKSELVMSIFRAPIEIAMGIAIGVGLGFGAILLLPRSRAPGVISRQDSMLKRRASQHRTENGNSVHRRQKTSTSSPPVAGPTDAASNPGSDVETGSTKVLKAIKDKIQPQKMLPPLPPGDGVKMALMRTAYVLGFGLWCIMGGQKIKYSGAGALAVVLLGAVAGQGWGRDLSSKPKLYLLYTWALLAQPLLFGVIGSQIDVSYFKGSFLWRGVIILPVAAIARAIVTVGSTVGTALNTSERLFLALAWLPKATVQAALAPQALSQVAGKNDPKLTGYAETVFAIGMLSVILTAPLGAMFLKLSGPRLLEKADKRPEQVMHAECSPG</sequence>
<evidence type="ECO:0000256" key="6">
    <source>
        <dbReference type="SAM" id="Phobius"/>
    </source>
</evidence>
<dbReference type="InterPro" id="IPR006153">
    <property type="entry name" value="Cation/H_exchanger_TM"/>
</dbReference>
<dbReference type="InterPro" id="IPR038770">
    <property type="entry name" value="Na+/solute_symporter_sf"/>
</dbReference>
<accession>A0A1Y1I728</accession>
<feature type="transmembrane region" description="Helical" evidence="6">
    <location>
        <begin position="273"/>
        <end position="292"/>
    </location>
</feature>
<evidence type="ECO:0000256" key="4">
    <source>
        <dbReference type="ARBA" id="ARBA00023136"/>
    </source>
</evidence>
<feature type="region of interest" description="Disordered" evidence="5">
    <location>
        <begin position="180"/>
        <end position="216"/>
    </location>
</feature>
<feature type="transmembrane region" description="Helical" evidence="6">
    <location>
        <begin position="596"/>
        <end position="614"/>
    </location>
</feature>
<dbReference type="Proteomes" id="UP000054558">
    <property type="component" value="Unassembled WGS sequence"/>
</dbReference>
<dbReference type="Pfam" id="PF00999">
    <property type="entry name" value="Na_H_Exchanger"/>
    <property type="match status" value="2"/>
</dbReference>
<name>A0A1Y1I728_KLENI</name>
<organism evidence="8 9">
    <name type="scientific">Klebsormidium nitens</name>
    <name type="common">Green alga</name>
    <name type="synonym">Ulothrix nitens</name>
    <dbReference type="NCBI Taxonomy" id="105231"/>
    <lineage>
        <taxon>Eukaryota</taxon>
        <taxon>Viridiplantae</taxon>
        <taxon>Streptophyta</taxon>
        <taxon>Klebsormidiophyceae</taxon>
        <taxon>Klebsormidiales</taxon>
        <taxon>Klebsormidiaceae</taxon>
        <taxon>Klebsormidium</taxon>
    </lineage>
</organism>
<dbReference type="GO" id="GO:0015297">
    <property type="term" value="F:antiporter activity"/>
    <property type="evidence" value="ECO:0007669"/>
    <property type="project" value="InterPro"/>
</dbReference>
<dbReference type="GO" id="GO:1902600">
    <property type="term" value="P:proton transmembrane transport"/>
    <property type="evidence" value="ECO:0007669"/>
    <property type="project" value="InterPro"/>
</dbReference>
<dbReference type="EMBL" id="DF237174">
    <property type="protein sequence ID" value="GAQ85229.1"/>
    <property type="molecule type" value="Genomic_DNA"/>
</dbReference>